<evidence type="ECO:0000259" key="7">
    <source>
        <dbReference type="PROSITE" id="PS51007"/>
    </source>
</evidence>
<evidence type="ECO:0000256" key="3">
    <source>
        <dbReference type="ARBA" id="ARBA00023004"/>
    </source>
</evidence>
<dbReference type="InterPro" id="IPR015170">
    <property type="entry name" value="DUF1924_SHP"/>
</dbReference>
<feature type="domain" description="Cytochrome c" evidence="7">
    <location>
        <begin position="43"/>
        <end position="135"/>
    </location>
</feature>
<dbReference type="Gene3D" id="1.10.760.10">
    <property type="entry name" value="Cytochrome c-like domain"/>
    <property type="match status" value="1"/>
</dbReference>
<sequence length="135" mass="14930">MKSSSLLFALLFGTLLGSAQANPALLAQYQQQAKQQNPAFSGFSAERGKALYYRESTASGKTMSCASCHTSDPRKPGKTPAFRTLEPFAPSITPARFSDVKKVEKWFLRNCDDVFKRECSAQEKGDLISWILTVK</sequence>
<dbReference type="EMBL" id="JBHRYH010000012">
    <property type="protein sequence ID" value="MFC3625751.1"/>
    <property type="molecule type" value="Genomic_DNA"/>
</dbReference>
<feature type="region of interest" description="Disordered" evidence="5">
    <location>
        <begin position="64"/>
        <end position="83"/>
    </location>
</feature>
<evidence type="ECO:0000256" key="6">
    <source>
        <dbReference type="SAM" id="SignalP"/>
    </source>
</evidence>
<evidence type="ECO:0000256" key="5">
    <source>
        <dbReference type="SAM" id="MobiDB-lite"/>
    </source>
</evidence>
<evidence type="ECO:0000256" key="4">
    <source>
        <dbReference type="PROSITE-ProRule" id="PRU00433"/>
    </source>
</evidence>
<evidence type="ECO:0000313" key="8">
    <source>
        <dbReference type="EMBL" id="MFC3625751.1"/>
    </source>
</evidence>
<feature type="chain" id="PRO_5045455772" evidence="6">
    <location>
        <begin position="22"/>
        <end position="135"/>
    </location>
</feature>
<keyword evidence="6" id="KW-0732">Signal</keyword>
<keyword evidence="2 4" id="KW-0479">Metal-binding</keyword>
<evidence type="ECO:0000256" key="2">
    <source>
        <dbReference type="ARBA" id="ARBA00022723"/>
    </source>
</evidence>
<keyword evidence="3 4" id="KW-0408">Iron</keyword>
<evidence type="ECO:0000313" key="9">
    <source>
        <dbReference type="Proteomes" id="UP001595636"/>
    </source>
</evidence>
<dbReference type="Proteomes" id="UP001595636">
    <property type="component" value="Unassembled WGS sequence"/>
</dbReference>
<evidence type="ECO:0000256" key="1">
    <source>
        <dbReference type="ARBA" id="ARBA00022617"/>
    </source>
</evidence>
<dbReference type="InterPro" id="IPR009056">
    <property type="entry name" value="Cyt_c-like_dom"/>
</dbReference>
<dbReference type="PROSITE" id="PS51007">
    <property type="entry name" value="CYTC"/>
    <property type="match status" value="1"/>
</dbReference>
<keyword evidence="9" id="KW-1185">Reference proteome</keyword>
<dbReference type="SUPFAM" id="SSF46626">
    <property type="entry name" value="Cytochrome c"/>
    <property type="match status" value="1"/>
</dbReference>
<dbReference type="RefSeq" id="WP_390277575.1">
    <property type="nucleotide sequence ID" value="NZ_JBHRYH010000012.1"/>
</dbReference>
<gene>
    <name evidence="8" type="ORF">ACFOKJ_06255</name>
</gene>
<dbReference type="InterPro" id="IPR036909">
    <property type="entry name" value="Cyt_c-like_dom_sf"/>
</dbReference>
<dbReference type="Pfam" id="PF09086">
    <property type="entry name" value="DUF1924"/>
    <property type="match status" value="1"/>
</dbReference>
<feature type="signal peptide" evidence="6">
    <location>
        <begin position="1"/>
        <end position="21"/>
    </location>
</feature>
<keyword evidence="1 4" id="KW-0349">Heme</keyword>
<reference evidence="9" key="1">
    <citation type="journal article" date="2019" name="Int. J. Syst. Evol. Microbiol.">
        <title>The Global Catalogue of Microorganisms (GCM) 10K type strain sequencing project: providing services to taxonomists for standard genome sequencing and annotation.</title>
        <authorList>
            <consortium name="The Broad Institute Genomics Platform"/>
            <consortium name="The Broad Institute Genome Sequencing Center for Infectious Disease"/>
            <person name="Wu L."/>
            <person name="Ma J."/>
        </authorList>
    </citation>
    <scope>NUCLEOTIDE SEQUENCE [LARGE SCALE GENOMIC DNA]</scope>
    <source>
        <strain evidence="9">KCTC 42195</strain>
    </source>
</reference>
<proteinExistence type="predicted"/>
<name>A0ABV7TSN7_9NEIS</name>
<comment type="caution">
    <text evidence="8">The sequence shown here is derived from an EMBL/GenBank/DDBJ whole genome shotgun (WGS) entry which is preliminary data.</text>
</comment>
<accession>A0ABV7TSN7</accession>
<organism evidence="8 9">
    <name type="scientific">Vogesella amnigena</name>
    <dbReference type="NCBI Taxonomy" id="1507449"/>
    <lineage>
        <taxon>Bacteria</taxon>
        <taxon>Pseudomonadati</taxon>
        <taxon>Pseudomonadota</taxon>
        <taxon>Betaproteobacteria</taxon>
        <taxon>Neisseriales</taxon>
        <taxon>Chromobacteriaceae</taxon>
        <taxon>Vogesella</taxon>
    </lineage>
</organism>
<protein>
    <submittedName>
        <fullName evidence="8">DUF1924 domain-containing protein</fullName>
    </submittedName>
</protein>